<dbReference type="Pfam" id="PF01582">
    <property type="entry name" value="TIR"/>
    <property type="match status" value="1"/>
</dbReference>
<organism evidence="4 5">
    <name type="scientific">Rhamnella rubrinervis</name>
    <dbReference type="NCBI Taxonomy" id="2594499"/>
    <lineage>
        <taxon>Eukaryota</taxon>
        <taxon>Viridiplantae</taxon>
        <taxon>Streptophyta</taxon>
        <taxon>Embryophyta</taxon>
        <taxon>Tracheophyta</taxon>
        <taxon>Spermatophyta</taxon>
        <taxon>Magnoliopsida</taxon>
        <taxon>eudicotyledons</taxon>
        <taxon>Gunneridae</taxon>
        <taxon>Pentapetalae</taxon>
        <taxon>rosids</taxon>
        <taxon>fabids</taxon>
        <taxon>Rosales</taxon>
        <taxon>Rhamnaceae</taxon>
        <taxon>rhamnoid group</taxon>
        <taxon>Rhamneae</taxon>
        <taxon>Rhamnella</taxon>
    </lineage>
</organism>
<dbReference type="AlphaFoldDB" id="A0A8K0HBQ1"/>
<accession>A0A8K0HBQ1</accession>
<evidence type="ECO:0000259" key="3">
    <source>
        <dbReference type="PROSITE" id="PS50104"/>
    </source>
</evidence>
<name>A0A8K0HBQ1_9ROSA</name>
<dbReference type="OrthoDB" id="1901675at2759"/>
<dbReference type="PROSITE" id="PS50104">
    <property type="entry name" value="TIR"/>
    <property type="match status" value="1"/>
</dbReference>
<evidence type="ECO:0000313" key="5">
    <source>
        <dbReference type="Proteomes" id="UP000796880"/>
    </source>
</evidence>
<dbReference type="InterPro" id="IPR000157">
    <property type="entry name" value="TIR_dom"/>
</dbReference>
<evidence type="ECO:0000313" key="4">
    <source>
        <dbReference type="EMBL" id="KAF3449622.1"/>
    </source>
</evidence>
<comment type="caution">
    <text evidence="4">The sequence shown here is derived from an EMBL/GenBank/DDBJ whole genome shotgun (WGS) entry which is preliminary data.</text>
</comment>
<dbReference type="GO" id="GO:0043531">
    <property type="term" value="F:ADP binding"/>
    <property type="evidence" value="ECO:0007669"/>
    <property type="project" value="InterPro"/>
</dbReference>
<dbReference type="Gene3D" id="3.40.50.10140">
    <property type="entry name" value="Toll/interleukin-1 receptor homology (TIR) domain"/>
    <property type="match status" value="1"/>
</dbReference>
<dbReference type="Gene3D" id="3.80.10.10">
    <property type="entry name" value="Ribonuclease Inhibitor"/>
    <property type="match status" value="1"/>
</dbReference>
<dbReference type="InterPro" id="IPR002182">
    <property type="entry name" value="NB-ARC"/>
</dbReference>
<dbReference type="InterPro" id="IPR027417">
    <property type="entry name" value="P-loop_NTPase"/>
</dbReference>
<keyword evidence="1" id="KW-0433">Leucine-rich repeat</keyword>
<dbReference type="SUPFAM" id="SSF52200">
    <property type="entry name" value="Toll/Interleukin receptor TIR domain"/>
    <property type="match status" value="1"/>
</dbReference>
<dbReference type="Proteomes" id="UP000796880">
    <property type="component" value="Unassembled WGS sequence"/>
</dbReference>
<dbReference type="Pfam" id="PF00931">
    <property type="entry name" value="NB-ARC"/>
    <property type="match status" value="1"/>
</dbReference>
<dbReference type="PRINTS" id="PR00364">
    <property type="entry name" value="DISEASERSIST"/>
</dbReference>
<dbReference type="SUPFAM" id="SSF52058">
    <property type="entry name" value="L domain-like"/>
    <property type="match status" value="1"/>
</dbReference>
<dbReference type="InterPro" id="IPR044974">
    <property type="entry name" value="Disease_R_plants"/>
</dbReference>
<dbReference type="Gene3D" id="1.10.8.430">
    <property type="entry name" value="Helical domain of apoptotic protease-activating factors"/>
    <property type="match status" value="1"/>
</dbReference>
<gene>
    <name evidence="4" type="ORF">FNV43_RR10353</name>
</gene>
<dbReference type="PANTHER" id="PTHR11017">
    <property type="entry name" value="LEUCINE-RICH REPEAT-CONTAINING PROTEIN"/>
    <property type="match status" value="1"/>
</dbReference>
<proteinExistence type="predicted"/>
<dbReference type="InterPro" id="IPR032675">
    <property type="entry name" value="LRR_dom_sf"/>
</dbReference>
<sequence length="769" mass="88273">METNPSPAKTFDVFLSFRGEDTRYNFTGHLSHALRRIGLFNIFKDEYALEKGKNIELELMKAIEDSQYAVVVLSENYAGSDWCLKELAKIVECMGNSGRIRTIFYHVNPSHVRAVKSTDVEKQKESSFCKALKDHAKNPSHSKDLESWRNALYTVSYQEGYPLKLNQTDEASFIEKFVADISRKIGASIRNIDDLFGMSSRLLQLDKLVLQSFATNRVCFVGIHGMGGIGKSTLARAYYKRMSHKFHGCSFLENVREVCKENAKGLVNLQKQLLSNILEGDFEQIGHSDYGRDMIKSRLRSKKVLIVLDDVSKMDQLYGLAWEHNWFGSESIILVTTREESFLNIGKYTIYRAESLNPSEALQLFSSKAFRSIEPPGEYKDLSEQAVKYACYLPLALTVLGSHLGSKRERSEWESALRRLENYPEMEIVDKLKISFDDLNKIEQCIFLDIACFFTGFDRDYVIDILDCCGFESLIGIRDLTEKSLLSIQDGSKLRVHDLLKEMAREIVRGISDKEQLHRGSRIWNKNELYKILEVKEGMNEVEAIVTHLDETMEYSFEALPCMKKLRLLKIAADFRLQYDCEGPELSKMLAYVDWSGFPYSKLPSSFRPFDLVQLKLQNSNIKKLWNNDIKPLYKLKVIDLSNSQFFTEFEDFKVFPNLEKLILQGCGKMSVIHPSITLLNKLVVLNLEFCTSLKKFPEGINHLASLQTLKLVGCLELKELPVNLEQLKSLRKLEIDASVIKSLPISIFHMENLQSLYYGKLWSCTELK</sequence>
<dbReference type="SUPFAM" id="SSF52540">
    <property type="entry name" value="P-loop containing nucleoside triphosphate hydrolases"/>
    <property type="match status" value="1"/>
</dbReference>
<dbReference type="InterPro" id="IPR035897">
    <property type="entry name" value="Toll_tir_struct_dom_sf"/>
</dbReference>
<dbReference type="EMBL" id="VOIH02000004">
    <property type="protein sequence ID" value="KAF3449622.1"/>
    <property type="molecule type" value="Genomic_DNA"/>
</dbReference>
<evidence type="ECO:0000256" key="2">
    <source>
        <dbReference type="ARBA" id="ARBA00022737"/>
    </source>
</evidence>
<keyword evidence="5" id="KW-1185">Reference proteome</keyword>
<dbReference type="PANTHER" id="PTHR11017:SF573">
    <property type="entry name" value="ADP-RIBOSYL CYCLASE_CYCLIC ADP-RIBOSE HYDROLASE"/>
    <property type="match status" value="1"/>
</dbReference>
<keyword evidence="2" id="KW-0677">Repeat</keyword>
<feature type="domain" description="TIR" evidence="3">
    <location>
        <begin position="9"/>
        <end position="185"/>
    </location>
</feature>
<dbReference type="GO" id="GO:0007165">
    <property type="term" value="P:signal transduction"/>
    <property type="evidence" value="ECO:0007669"/>
    <property type="project" value="InterPro"/>
</dbReference>
<dbReference type="SMART" id="SM00255">
    <property type="entry name" value="TIR"/>
    <property type="match status" value="1"/>
</dbReference>
<dbReference type="Pfam" id="PF23282">
    <property type="entry name" value="WHD_ROQ1"/>
    <property type="match status" value="1"/>
</dbReference>
<protein>
    <recommendedName>
        <fullName evidence="3">TIR domain-containing protein</fullName>
    </recommendedName>
</protein>
<dbReference type="InterPro" id="IPR058192">
    <property type="entry name" value="WHD_ROQ1-like"/>
</dbReference>
<evidence type="ECO:0000256" key="1">
    <source>
        <dbReference type="ARBA" id="ARBA00022614"/>
    </source>
</evidence>
<dbReference type="InterPro" id="IPR042197">
    <property type="entry name" value="Apaf_helical"/>
</dbReference>
<dbReference type="GO" id="GO:0006952">
    <property type="term" value="P:defense response"/>
    <property type="evidence" value="ECO:0007669"/>
    <property type="project" value="InterPro"/>
</dbReference>
<reference evidence="4" key="1">
    <citation type="submission" date="2020-03" db="EMBL/GenBank/DDBJ databases">
        <title>A high-quality chromosome-level genome assembly of a woody plant with both climbing and erect habits, Rhamnella rubrinervis.</title>
        <authorList>
            <person name="Lu Z."/>
            <person name="Yang Y."/>
            <person name="Zhu X."/>
            <person name="Sun Y."/>
        </authorList>
    </citation>
    <scope>NUCLEOTIDE SEQUENCE</scope>
    <source>
        <strain evidence="4">BYM</strain>
        <tissue evidence="4">Leaf</tissue>
    </source>
</reference>
<dbReference type="Gene3D" id="3.40.50.300">
    <property type="entry name" value="P-loop containing nucleotide triphosphate hydrolases"/>
    <property type="match status" value="1"/>
</dbReference>